<dbReference type="InterPro" id="IPR035093">
    <property type="entry name" value="RelE/ParE_toxin_dom_sf"/>
</dbReference>
<name>A0A117KBY1_9FLAO</name>
<accession>A0A117KBY1</accession>
<dbReference type="AlphaFoldDB" id="A0A117KBY1"/>
<proteinExistence type="predicted"/>
<organism evidence="1 2">
    <name type="scientific">Chryseobacterium aquaticum subsp. greenlandense</name>
    <dbReference type="NCBI Taxonomy" id="345663"/>
    <lineage>
        <taxon>Bacteria</taxon>
        <taxon>Pseudomonadati</taxon>
        <taxon>Bacteroidota</taxon>
        <taxon>Flavobacteriia</taxon>
        <taxon>Flavobacteriales</taxon>
        <taxon>Weeksellaceae</taxon>
        <taxon>Chryseobacterium group</taxon>
        <taxon>Chryseobacterium</taxon>
    </lineage>
</organism>
<evidence type="ECO:0000313" key="2">
    <source>
        <dbReference type="Proteomes" id="UP000054388"/>
    </source>
</evidence>
<comment type="caution">
    <text evidence="1">The sequence shown here is derived from an EMBL/GenBank/DDBJ whole genome shotgun (WGS) entry which is preliminary data.</text>
</comment>
<evidence type="ECO:0000313" key="1">
    <source>
        <dbReference type="EMBL" id="KUJ56728.1"/>
    </source>
</evidence>
<dbReference type="Proteomes" id="UP000054388">
    <property type="component" value="Unassembled WGS sequence"/>
</dbReference>
<sequence>MKVKFSDESLLDLRNIEDYLLENWNTKIYEDFLTKLDETIKIICGGNVVFQKYENTVYHKILITKHNTLIYSIDHDVLKIVKILQNFQNPDDNYDSLK</sequence>
<reference evidence="1 2" key="1">
    <citation type="submission" date="2015-10" db="EMBL/GenBank/DDBJ databases">
        <title>Genome sequence of Chryseobacterium greenlandense.</title>
        <authorList>
            <person name="Newman J."/>
            <person name="Fischer K."/>
            <person name="Miller J."/>
        </authorList>
    </citation>
    <scope>NUCLEOTIDE SEQUENCE [LARGE SCALE GENOMIC DNA]</scope>
    <source>
        <strain evidence="1 2">UMB34</strain>
    </source>
</reference>
<dbReference type="EMBL" id="LMAI01000004">
    <property type="protein sequence ID" value="KUJ56728.1"/>
    <property type="molecule type" value="Genomic_DNA"/>
</dbReference>
<evidence type="ECO:0008006" key="3">
    <source>
        <dbReference type="Google" id="ProtNLM"/>
    </source>
</evidence>
<gene>
    <name evidence="1" type="ORF">AR686_09240</name>
</gene>
<dbReference type="Gene3D" id="3.30.2310.20">
    <property type="entry name" value="RelE-like"/>
    <property type="match status" value="1"/>
</dbReference>
<dbReference type="RefSeq" id="WP_059136635.1">
    <property type="nucleotide sequence ID" value="NZ_LMAI01000004.1"/>
</dbReference>
<protein>
    <recommendedName>
        <fullName evidence="3">Plasmid stabilization protein</fullName>
    </recommendedName>
</protein>